<name>A0A327VXZ2_9BACT</name>
<dbReference type="OrthoDB" id="725917at2"/>
<evidence type="ECO:0000313" key="1">
    <source>
        <dbReference type="EMBL" id="RAJ80060.1"/>
    </source>
</evidence>
<dbReference type="InterPro" id="IPR041662">
    <property type="entry name" value="SusD-like_2"/>
</dbReference>
<proteinExistence type="predicted"/>
<reference evidence="1 2" key="1">
    <citation type="submission" date="2018-06" db="EMBL/GenBank/DDBJ databases">
        <title>Genomic Encyclopedia of Archaeal and Bacterial Type Strains, Phase II (KMG-II): from individual species to whole genera.</title>
        <authorList>
            <person name="Goeker M."/>
        </authorList>
    </citation>
    <scope>NUCLEOTIDE SEQUENCE [LARGE SCALE GENOMIC DNA]</scope>
    <source>
        <strain evidence="1 2">DSM 29821</strain>
    </source>
</reference>
<sequence length="477" mass="53204">MKKWLIPIYILAAALIFSGCRKELDRININPNEPTIPDPEYLFANGIKSNVDTYWGTDATMETTLLYVQYWSKIQYPDPDRYIPASTSIQSVWNNFYAQGITDFTTLIQLGDSLKLPGYKASSIIMRSWIFQVLTDLYGDVPYSQAGQIEKYLTPKYDRQQDIYNGLLTELKQAVTIIDANPGAPLAGDSLLLGKLQNWKKFANGLRSRIALRIADRDPEGARKVFADLAAEGNVFFADGDREAKLNYLASPSQNPVGRNRETRNDYRISKTVIDQLQALNDPRLTVYAAKPADGGPYLGVTNGLPADSASRLGFSKTSDVGSAFTASQAPAFLFTYAEQLFILAEAAQRGFYNGNASDLYQQAVRASFKQYGITGATVDAYLAQPAVQYNVANYKKSIGDQKWLALFSESLEAFAEWRRLDYPQLKPAYTGVLLGKMPVRFTYPSSEQALNGINYKAAVARQGTDLLTTKVWFDMY</sequence>
<keyword evidence="2" id="KW-1185">Reference proteome</keyword>
<dbReference type="RefSeq" id="WP_111593083.1">
    <property type="nucleotide sequence ID" value="NZ_QLMA01000005.1"/>
</dbReference>
<dbReference type="EMBL" id="QLMA01000005">
    <property type="protein sequence ID" value="RAJ80060.1"/>
    <property type="molecule type" value="Genomic_DNA"/>
</dbReference>
<dbReference type="PROSITE" id="PS51257">
    <property type="entry name" value="PROKAR_LIPOPROTEIN"/>
    <property type="match status" value="1"/>
</dbReference>
<evidence type="ECO:0000313" key="2">
    <source>
        <dbReference type="Proteomes" id="UP000249819"/>
    </source>
</evidence>
<comment type="caution">
    <text evidence="1">The sequence shown here is derived from an EMBL/GenBank/DDBJ whole genome shotgun (WGS) entry which is preliminary data.</text>
</comment>
<dbReference type="Gene3D" id="1.25.40.390">
    <property type="match status" value="1"/>
</dbReference>
<protein>
    <submittedName>
        <fullName evidence="1">SusD-like starch-binding protein associating with outer membrane</fullName>
    </submittedName>
</protein>
<dbReference type="SUPFAM" id="SSF48452">
    <property type="entry name" value="TPR-like"/>
    <property type="match status" value="1"/>
</dbReference>
<gene>
    <name evidence="1" type="ORF">CLV59_105167</name>
</gene>
<dbReference type="AlphaFoldDB" id="A0A327VXZ2"/>
<dbReference type="InterPro" id="IPR011990">
    <property type="entry name" value="TPR-like_helical_dom_sf"/>
</dbReference>
<dbReference type="Pfam" id="PF12771">
    <property type="entry name" value="SusD-like_2"/>
    <property type="match status" value="1"/>
</dbReference>
<organism evidence="1 2">
    <name type="scientific">Chitinophaga dinghuensis</name>
    <dbReference type="NCBI Taxonomy" id="1539050"/>
    <lineage>
        <taxon>Bacteria</taxon>
        <taxon>Pseudomonadati</taxon>
        <taxon>Bacteroidota</taxon>
        <taxon>Chitinophagia</taxon>
        <taxon>Chitinophagales</taxon>
        <taxon>Chitinophagaceae</taxon>
        <taxon>Chitinophaga</taxon>
    </lineage>
</organism>
<dbReference type="Proteomes" id="UP000249819">
    <property type="component" value="Unassembled WGS sequence"/>
</dbReference>
<accession>A0A327VXZ2</accession>